<accession>A0A5J4QDV6</accession>
<name>A0A5J4QDV6_9ZZZZ</name>
<protein>
    <recommendedName>
        <fullName evidence="2">Tyr recombinase domain-containing protein</fullName>
    </recommendedName>
</protein>
<gene>
    <name evidence="3" type="ORF">EZS27_030842</name>
</gene>
<sequence>LCFIHMSRHTFATSICLSQGVPIETLSQMLGHQDITTTQIYAKIANQKVNEDMKILSNRIENKYSMPKDDVPKDFGRNQYYK</sequence>
<dbReference type="GO" id="GO:0015074">
    <property type="term" value="P:DNA integration"/>
    <property type="evidence" value="ECO:0007669"/>
    <property type="project" value="InterPro"/>
</dbReference>
<dbReference type="GO" id="GO:0003677">
    <property type="term" value="F:DNA binding"/>
    <property type="evidence" value="ECO:0007669"/>
    <property type="project" value="InterPro"/>
</dbReference>
<comment type="caution">
    <text evidence="3">The sequence shown here is derived from an EMBL/GenBank/DDBJ whole genome shotgun (WGS) entry which is preliminary data.</text>
</comment>
<dbReference type="SUPFAM" id="SSF56349">
    <property type="entry name" value="DNA breaking-rejoining enzymes"/>
    <property type="match status" value="1"/>
</dbReference>
<dbReference type="Pfam" id="PF00589">
    <property type="entry name" value="Phage_integrase"/>
    <property type="match status" value="1"/>
</dbReference>
<evidence type="ECO:0000256" key="1">
    <source>
        <dbReference type="ARBA" id="ARBA00023172"/>
    </source>
</evidence>
<organism evidence="3">
    <name type="scientific">termite gut metagenome</name>
    <dbReference type="NCBI Taxonomy" id="433724"/>
    <lineage>
        <taxon>unclassified sequences</taxon>
        <taxon>metagenomes</taxon>
        <taxon>organismal metagenomes</taxon>
    </lineage>
</organism>
<proteinExistence type="predicted"/>
<evidence type="ECO:0000259" key="2">
    <source>
        <dbReference type="PROSITE" id="PS51898"/>
    </source>
</evidence>
<dbReference type="Gene3D" id="1.10.443.10">
    <property type="entry name" value="Intergrase catalytic core"/>
    <property type="match status" value="1"/>
</dbReference>
<dbReference type="PROSITE" id="PS51898">
    <property type="entry name" value="TYR_RECOMBINASE"/>
    <property type="match status" value="1"/>
</dbReference>
<dbReference type="InterPro" id="IPR002104">
    <property type="entry name" value="Integrase_catalytic"/>
</dbReference>
<dbReference type="InterPro" id="IPR011010">
    <property type="entry name" value="DNA_brk_join_enz"/>
</dbReference>
<evidence type="ECO:0000313" key="3">
    <source>
        <dbReference type="EMBL" id="KAA6319240.1"/>
    </source>
</evidence>
<dbReference type="AlphaFoldDB" id="A0A5J4QDV6"/>
<reference evidence="3" key="1">
    <citation type="submission" date="2019-03" db="EMBL/GenBank/DDBJ databases">
        <title>Single cell metagenomics reveals metabolic interactions within the superorganism composed of flagellate Streblomastix strix and complex community of Bacteroidetes bacteria on its surface.</title>
        <authorList>
            <person name="Treitli S.C."/>
            <person name="Kolisko M."/>
            <person name="Husnik F."/>
            <person name="Keeling P."/>
            <person name="Hampl V."/>
        </authorList>
    </citation>
    <scope>NUCLEOTIDE SEQUENCE</scope>
    <source>
        <strain evidence="3">STM</strain>
    </source>
</reference>
<dbReference type="EMBL" id="SNRY01003944">
    <property type="protein sequence ID" value="KAA6319240.1"/>
    <property type="molecule type" value="Genomic_DNA"/>
</dbReference>
<keyword evidence="1" id="KW-0233">DNA recombination</keyword>
<dbReference type="GO" id="GO:0006310">
    <property type="term" value="P:DNA recombination"/>
    <property type="evidence" value="ECO:0007669"/>
    <property type="project" value="UniProtKB-KW"/>
</dbReference>
<feature type="domain" description="Tyr recombinase" evidence="2">
    <location>
        <begin position="1"/>
        <end position="54"/>
    </location>
</feature>
<dbReference type="InterPro" id="IPR013762">
    <property type="entry name" value="Integrase-like_cat_sf"/>
</dbReference>
<feature type="non-terminal residue" evidence="3">
    <location>
        <position position="1"/>
    </location>
</feature>